<dbReference type="GO" id="GO:0008690">
    <property type="term" value="F:3-deoxy-manno-octulosonate cytidylyltransferase activity"/>
    <property type="evidence" value="ECO:0007669"/>
    <property type="project" value="UniProtKB-EC"/>
</dbReference>
<evidence type="ECO:0000256" key="2">
    <source>
        <dbReference type="ARBA" id="ARBA00022695"/>
    </source>
</evidence>
<dbReference type="PANTHER" id="PTHR42866">
    <property type="entry name" value="3-DEOXY-MANNO-OCTULOSONATE CYTIDYLYLTRANSFERASE"/>
    <property type="match status" value="1"/>
</dbReference>
<evidence type="ECO:0000313" key="5">
    <source>
        <dbReference type="Proteomes" id="UP000478417"/>
    </source>
</evidence>
<dbReference type="NCBIfam" id="NF003952">
    <property type="entry name" value="PRK05450.1-5"/>
    <property type="match status" value="1"/>
</dbReference>
<keyword evidence="2 4" id="KW-0548">Nucleotidyltransferase</keyword>
<dbReference type="AlphaFoldDB" id="A0A6B2M3I2"/>
<keyword evidence="5" id="KW-1185">Reference proteome</keyword>
<dbReference type="CDD" id="cd02517">
    <property type="entry name" value="CMP-KDO-Synthetase"/>
    <property type="match status" value="1"/>
</dbReference>
<gene>
    <name evidence="4" type="primary">kdsB</name>
    <name evidence="4" type="ORF">G0Q06_09930</name>
</gene>
<dbReference type="SUPFAM" id="SSF53448">
    <property type="entry name" value="Nucleotide-diphospho-sugar transferases"/>
    <property type="match status" value="1"/>
</dbReference>
<dbReference type="EMBL" id="JAAGNX010000002">
    <property type="protein sequence ID" value="NDV62769.1"/>
    <property type="molecule type" value="Genomic_DNA"/>
</dbReference>
<dbReference type="EC" id="2.7.7.38" evidence="4"/>
<keyword evidence="1 4" id="KW-0808">Transferase</keyword>
<dbReference type="RefSeq" id="WP_163965242.1">
    <property type="nucleotide sequence ID" value="NZ_JAAGNX010000002.1"/>
</dbReference>
<dbReference type="NCBIfam" id="TIGR00466">
    <property type="entry name" value="kdsB"/>
    <property type="match status" value="1"/>
</dbReference>
<dbReference type="Gene3D" id="3.90.550.10">
    <property type="entry name" value="Spore Coat Polysaccharide Biosynthesis Protein SpsA, Chain A"/>
    <property type="match status" value="1"/>
</dbReference>
<dbReference type="GO" id="GO:0009103">
    <property type="term" value="P:lipopolysaccharide biosynthetic process"/>
    <property type="evidence" value="ECO:0007669"/>
    <property type="project" value="UniProtKB-KW"/>
</dbReference>
<protein>
    <submittedName>
        <fullName evidence="4">3-deoxy-manno-octulosonate cytidylyltransferase</fullName>
        <ecNumber evidence="4">2.7.7.38</ecNumber>
    </submittedName>
</protein>
<keyword evidence="3" id="KW-0448">Lipopolysaccharide biosynthesis</keyword>
<dbReference type="GO" id="GO:0005829">
    <property type="term" value="C:cytosol"/>
    <property type="evidence" value="ECO:0007669"/>
    <property type="project" value="TreeGrafter"/>
</dbReference>
<evidence type="ECO:0000313" key="4">
    <source>
        <dbReference type="EMBL" id="NDV62769.1"/>
    </source>
</evidence>
<dbReference type="InterPro" id="IPR029044">
    <property type="entry name" value="Nucleotide-diphossugar_trans"/>
</dbReference>
<dbReference type="PANTHER" id="PTHR42866:SF2">
    <property type="entry name" value="3-DEOXY-MANNO-OCTULOSONATE CYTIDYLYLTRANSFERASE, MITOCHONDRIAL"/>
    <property type="match status" value="1"/>
</dbReference>
<sequence>MLDCAIVVPARLGSQRFPRKLLQEVHGKPLILWTADNLLRIAPDVPLFFAVAEDELASALEKAGHSCIMTDPDLPSGTDRIAIANREVNARQVVNVQADEPILAAEHISQLLAVLRSGPDVATLATPFDRAADFADPNKVKAVVAENGQALYFSRAPIPYDRDVKGGLPPQAYWHLGLYAYSAEVLEKFLAWKASPLEQTEKLEQLRILENGGRIGVGITASRTIGVDVPEDLVQLEEFLAKQQ</sequence>
<evidence type="ECO:0000256" key="1">
    <source>
        <dbReference type="ARBA" id="ARBA00022679"/>
    </source>
</evidence>
<dbReference type="Proteomes" id="UP000478417">
    <property type="component" value="Unassembled WGS sequence"/>
</dbReference>
<dbReference type="InterPro" id="IPR003329">
    <property type="entry name" value="Cytidylyl_trans"/>
</dbReference>
<dbReference type="InterPro" id="IPR004528">
    <property type="entry name" value="KdsB"/>
</dbReference>
<comment type="caution">
    <text evidence="4">The sequence shown here is derived from an EMBL/GenBank/DDBJ whole genome shotgun (WGS) entry which is preliminary data.</text>
</comment>
<evidence type="ECO:0000256" key="3">
    <source>
        <dbReference type="ARBA" id="ARBA00022985"/>
    </source>
</evidence>
<proteinExistence type="predicted"/>
<organism evidence="4 5">
    <name type="scientific">Oceanipulchritudo coccoides</name>
    <dbReference type="NCBI Taxonomy" id="2706888"/>
    <lineage>
        <taxon>Bacteria</taxon>
        <taxon>Pseudomonadati</taxon>
        <taxon>Verrucomicrobiota</taxon>
        <taxon>Opitutia</taxon>
        <taxon>Puniceicoccales</taxon>
        <taxon>Oceanipulchritudinaceae</taxon>
        <taxon>Oceanipulchritudo</taxon>
    </lineage>
</organism>
<dbReference type="Pfam" id="PF02348">
    <property type="entry name" value="CTP_transf_3"/>
    <property type="match status" value="1"/>
</dbReference>
<name>A0A6B2M3I2_9BACT</name>
<accession>A0A6B2M3I2</accession>
<reference evidence="4 5" key="1">
    <citation type="submission" date="2020-02" db="EMBL/GenBank/DDBJ databases">
        <title>Albibacoteraceae fam. nov., the first described family within the subdivision 4 Verrucomicrobia.</title>
        <authorList>
            <person name="Xi F."/>
        </authorList>
    </citation>
    <scope>NUCLEOTIDE SEQUENCE [LARGE SCALE GENOMIC DNA]</scope>
    <source>
        <strain evidence="4 5">CK1056</strain>
    </source>
</reference>